<evidence type="ECO:0000313" key="2">
    <source>
        <dbReference type="Proteomes" id="UP000018721"/>
    </source>
</evidence>
<proteinExistence type="predicted"/>
<protein>
    <submittedName>
        <fullName evidence="1">Uncharacterized protein</fullName>
    </submittedName>
</protein>
<keyword evidence="2" id="KW-1185">Reference proteome</keyword>
<comment type="caution">
    <text evidence="1">The sequence shown here is derived from an EMBL/GenBank/DDBJ whole genome shotgun (WGS) entry which is preliminary data.</text>
</comment>
<dbReference type="EMBL" id="ANIZ01001830">
    <property type="protein sequence ID" value="ETI44501.1"/>
    <property type="molecule type" value="Genomic_DNA"/>
</dbReference>
<dbReference type="Proteomes" id="UP000018721">
    <property type="component" value="Unassembled WGS sequence"/>
</dbReference>
<gene>
    <name evidence="1" type="ORF">F443_10798</name>
</gene>
<dbReference type="HOGENOM" id="CLU_2890669_0_0_1"/>
<reference evidence="1 2" key="1">
    <citation type="submission" date="2013-11" db="EMBL/GenBank/DDBJ databases">
        <title>The Genome Sequence of Phytophthora parasitica P1569.</title>
        <authorList>
            <consortium name="The Broad Institute Genomics Platform"/>
            <person name="Russ C."/>
            <person name="Tyler B."/>
            <person name="Panabieres F."/>
            <person name="Shan W."/>
            <person name="Tripathy S."/>
            <person name="Grunwald N."/>
            <person name="Machado M."/>
            <person name="Johnson C.S."/>
            <person name="Arredondo F."/>
            <person name="Hong C."/>
            <person name="Coffey M."/>
            <person name="Young S.K."/>
            <person name="Zeng Q."/>
            <person name="Gargeya S."/>
            <person name="Fitzgerald M."/>
            <person name="Abouelleil A."/>
            <person name="Alvarado L."/>
            <person name="Chapman S.B."/>
            <person name="Gainer-Dewar J."/>
            <person name="Goldberg J."/>
            <person name="Griggs A."/>
            <person name="Gujja S."/>
            <person name="Hansen M."/>
            <person name="Howarth C."/>
            <person name="Imamovic A."/>
            <person name="Ireland A."/>
            <person name="Larimer J."/>
            <person name="McCowan C."/>
            <person name="Murphy C."/>
            <person name="Pearson M."/>
            <person name="Poon T.W."/>
            <person name="Priest M."/>
            <person name="Roberts A."/>
            <person name="Saif S."/>
            <person name="Shea T."/>
            <person name="Sykes S."/>
            <person name="Wortman J."/>
            <person name="Nusbaum C."/>
            <person name="Birren B."/>
        </authorList>
    </citation>
    <scope>NUCLEOTIDE SEQUENCE [LARGE SCALE GENOMIC DNA]</scope>
    <source>
        <strain evidence="1 2">P1569</strain>
    </source>
</reference>
<accession>V9F092</accession>
<evidence type="ECO:0000313" key="1">
    <source>
        <dbReference type="EMBL" id="ETI44501.1"/>
    </source>
</evidence>
<name>V9F092_PHYNI</name>
<sequence>MFTPRHSTDSLTPRMSDYFLIRVKLQDDTSVDFGNTSPRDSESGIYLSFESVNGFANLQLHDM</sequence>
<organism evidence="1 2">
    <name type="scientific">Phytophthora nicotianae P1569</name>
    <dbReference type="NCBI Taxonomy" id="1317065"/>
    <lineage>
        <taxon>Eukaryota</taxon>
        <taxon>Sar</taxon>
        <taxon>Stramenopiles</taxon>
        <taxon>Oomycota</taxon>
        <taxon>Peronosporomycetes</taxon>
        <taxon>Peronosporales</taxon>
        <taxon>Peronosporaceae</taxon>
        <taxon>Phytophthora</taxon>
    </lineage>
</organism>
<dbReference type="AlphaFoldDB" id="V9F092"/>